<keyword evidence="2" id="KW-1185">Reference proteome</keyword>
<accession>A0A8H6HJ01</accession>
<dbReference type="Proteomes" id="UP000521943">
    <property type="component" value="Unassembled WGS sequence"/>
</dbReference>
<organism evidence="1 2">
    <name type="scientific">Ephemerocybe angulata</name>
    <dbReference type="NCBI Taxonomy" id="980116"/>
    <lineage>
        <taxon>Eukaryota</taxon>
        <taxon>Fungi</taxon>
        <taxon>Dikarya</taxon>
        <taxon>Basidiomycota</taxon>
        <taxon>Agaricomycotina</taxon>
        <taxon>Agaricomycetes</taxon>
        <taxon>Agaricomycetidae</taxon>
        <taxon>Agaricales</taxon>
        <taxon>Agaricineae</taxon>
        <taxon>Psathyrellaceae</taxon>
        <taxon>Ephemerocybe</taxon>
    </lineage>
</organism>
<evidence type="ECO:0000313" key="2">
    <source>
        <dbReference type="Proteomes" id="UP000521943"/>
    </source>
</evidence>
<reference evidence="1 2" key="1">
    <citation type="submission" date="2020-07" db="EMBL/GenBank/DDBJ databases">
        <title>Comparative genomics of pyrophilous fungi reveals a link between fire events and developmental genes.</title>
        <authorList>
            <consortium name="DOE Joint Genome Institute"/>
            <person name="Steindorff A.S."/>
            <person name="Carver A."/>
            <person name="Calhoun S."/>
            <person name="Stillman K."/>
            <person name="Liu H."/>
            <person name="Lipzen A."/>
            <person name="Pangilinan J."/>
            <person name="Labutti K."/>
            <person name="Bruns T.D."/>
            <person name="Grigoriev I.V."/>
        </authorList>
    </citation>
    <scope>NUCLEOTIDE SEQUENCE [LARGE SCALE GENOMIC DNA]</scope>
    <source>
        <strain evidence="1 2">CBS 144469</strain>
    </source>
</reference>
<name>A0A8H6HJ01_9AGAR</name>
<protein>
    <submittedName>
        <fullName evidence="1">Uncharacterized protein</fullName>
    </submittedName>
</protein>
<dbReference type="AlphaFoldDB" id="A0A8H6HJ01"/>
<comment type="caution">
    <text evidence="1">The sequence shown here is derived from an EMBL/GenBank/DDBJ whole genome shotgun (WGS) entry which is preliminary data.</text>
</comment>
<evidence type="ECO:0000313" key="1">
    <source>
        <dbReference type="EMBL" id="KAF6746678.1"/>
    </source>
</evidence>
<gene>
    <name evidence="1" type="ORF">DFP72DRAFT_855214</name>
</gene>
<sequence>MLVYFRRILAGIVPVVRLGWNVRSHADGILLGTRIPWVHWGFQQKCGDLAIAGERHPGWTSNEPDISSLKIWNASMLKSIKLISVDVEVLSLPVKWTQLQSISLPLVERDLYDNEIGVAAREMLLTHEMARLLLQLAPLLSSLHVSIADEDRPMPAPHPVPSSFNTPCMRMACPFVPSRSDPDGGYDTFRTREVYTLYQQTNSAALSVGMACSAEKSAVLRNPRYDRCSVRPSAFNTSKVVGDHILLIYP</sequence>
<dbReference type="EMBL" id="JACGCI010000090">
    <property type="protein sequence ID" value="KAF6746678.1"/>
    <property type="molecule type" value="Genomic_DNA"/>
</dbReference>
<proteinExistence type="predicted"/>